<gene>
    <name evidence="1" type="ORF">GND90_003963</name>
</gene>
<accession>A0A730WW78</accession>
<comment type="caution">
    <text evidence="1">The sequence shown here is derived from an EMBL/GenBank/DDBJ whole genome shotgun (WGS) entry which is preliminary data.</text>
</comment>
<reference evidence="1" key="2">
    <citation type="submission" date="2018-07" db="EMBL/GenBank/DDBJ databases">
        <authorList>
            <consortium name="NCBI Pathogen Detection Project"/>
        </authorList>
    </citation>
    <scope>NUCLEOTIDE SEQUENCE</scope>
    <source>
        <strain evidence="1">23-88</strain>
    </source>
</reference>
<evidence type="ECO:0000313" key="1">
    <source>
        <dbReference type="EMBL" id="HAE4190927.1"/>
    </source>
</evidence>
<name>A0A730WW78_SALHO</name>
<dbReference type="AlphaFoldDB" id="A0A730WW78"/>
<organism evidence="1">
    <name type="scientific">Salmonella enterica subsp. houtenae serovar 1,40:z4,z32:-</name>
    <dbReference type="NCBI Taxonomy" id="1967604"/>
    <lineage>
        <taxon>Bacteria</taxon>
        <taxon>Pseudomonadati</taxon>
        <taxon>Pseudomonadota</taxon>
        <taxon>Gammaproteobacteria</taxon>
        <taxon>Enterobacterales</taxon>
        <taxon>Enterobacteriaceae</taxon>
        <taxon>Salmonella</taxon>
    </lineage>
</organism>
<dbReference type="EMBL" id="DAARWD010000024">
    <property type="protein sequence ID" value="HAE4190927.1"/>
    <property type="molecule type" value="Genomic_DNA"/>
</dbReference>
<sequence>MSYPEDENEHQPKPQEAEEAFLNNYEQDIIARVPFGDLEVMTESFHRNPNIFPKKER</sequence>
<protein>
    <submittedName>
        <fullName evidence="1">Uncharacterized protein</fullName>
    </submittedName>
</protein>
<proteinExistence type="predicted"/>
<reference evidence="1" key="1">
    <citation type="journal article" date="2018" name="Genome Biol.">
        <title>SKESA: strategic k-mer extension for scrupulous assemblies.</title>
        <authorList>
            <person name="Souvorov A."/>
            <person name="Agarwala R."/>
            <person name="Lipman D.J."/>
        </authorList>
    </citation>
    <scope>NUCLEOTIDE SEQUENCE</scope>
    <source>
        <strain evidence="1">23-88</strain>
    </source>
</reference>